<comment type="caution">
    <text evidence="1">The sequence shown here is derived from an EMBL/GenBank/DDBJ whole genome shotgun (WGS) entry which is preliminary data.</text>
</comment>
<evidence type="ECO:0000313" key="1">
    <source>
        <dbReference type="EMBL" id="GAI97306.1"/>
    </source>
</evidence>
<accession>X1U102</accession>
<sequence length="107" mass="12035">SLSGDTSQIRKSVTKEDRYILKVRDLTAETLKKIKNQKEVTRLSHHSEPANPSISTLEVHLLKHESTLSLLIETLVRAGVSILDCSHFEIPLEDVFAQIIKERSSDA</sequence>
<proteinExistence type="predicted"/>
<name>X1U102_9ZZZZ</name>
<reference evidence="1" key="1">
    <citation type="journal article" date="2014" name="Front. Microbiol.">
        <title>High frequency of phylogenetically diverse reductive dehalogenase-homologous genes in deep subseafloor sedimentary metagenomes.</title>
        <authorList>
            <person name="Kawai M."/>
            <person name="Futagami T."/>
            <person name="Toyoda A."/>
            <person name="Takaki Y."/>
            <person name="Nishi S."/>
            <person name="Hori S."/>
            <person name="Arai W."/>
            <person name="Tsubouchi T."/>
            <person name="Morono Y."/>
            <person name="Uchiyama I."/>
            <person name="Ito T."/>
            <person name="Fujiyama A."/>
            <person name="Inagaki F."/>
            <person name="Takami H."/>
        </authorList>
    </citation>
    <scope>NUCLEOTIDE SEQUENCE</scope>
    <source>
        <strain evidence="1">Expedition CK06-06</strain>
    </source>
</reference>
<dbReference type="EMBL" id="BARW01015654">
    <property type="protein sequence ID" value="GAI97306.1"/>
    <property type="molecule type" value="Genomic_DNA"/>
</dbReference>
<feature type="non-terminal residue" evidence="1">
    <location>
        <position position="1"/>
    </location>
</feature>
<evidence type="ECO:0008006" key="2">
    <source>
        <dbReference type="Google" id="ProtNLM"/>
    </source>
</evidence>
<dbReference type="AlphaFoldDB" id="X1U102"/>
<organism evidence="1">
    <name type="scientific">marine sediment metagenome</name>
    <dbReference type="NCBI Taxonomy" id="412755"/>
    <lineage>
        <taxon>unclassified sequences</taxon>
        <taxon>metagenomes</taxon>
        <taxon>ecological metagenomes</taxon>
    </lineage>
</organism>
<gene>
    <name evidence="1" type="ORF">S12H4_27419</name>
</gene>
<protein>
    <recommendedName>
        <fullName evidence="2">DUF4162 domain-containing protein</fullName>
    </recommendedName>
</protein>